<proteinExistence type="predicted"/>
<dbReference type="PANTHER" id="PTHR35526">
    <property type="entry name" value="ANTI-SIGMA-F FACTOR RSBW-RELATED"/>
    <property type="match status" value="1"/>
</dbReference>
<dbReference type="EMBL" id="BMQJ01000007">
    <property type="protein sequence ID" value="GGQ00787.1"/>
    <property type="molecule type" value="Genomic_DNA"/>
</dbReference>
<keyword evidence="1" id="KW-0723">Serine/threonine-protein kinase</keyword>
<evidence type="ECO:0000256" key="2">
    <source>
        <dbReference type="SAM" id="MobiDB-lite"/>
    </source>
</evidence>
<sequence length="243" mass="24041">MTLQPSSCVEPLGPASAHGPAAHTVTPRAASAHVAPTALAPAAPAYTASVHGASVHAASLHATSVHAASAHAVPVRAASGHAVPAPVVPAPAVSAGTVFTRTAERLLPATPASVRDARSLVRDELALSGAGDLVDDCVLVVSELVTNAVRHGGAACALRLRCGAGHVYGELFDPGAGAPRVCEADDEATGGRGLQIVGVLTDGWGVTWPAAGGKIVWFVFGAPVPHPRTPGAPAAGNGLNRTA</sequence>
<keyword evidence="1" id="KW-0418">Kinase</keyword>
<accession>A0ABQ2QW72</accession>
<dbReference type="CDD" id="cd16936">
    <property type="entry name" value="HATPase_RsbW-like"/>
    <property type="match status" value="1"/>
</dbReference>
<evidence type="ECO:0000259" key="3">
    <source>
        <dbReference type="Pfam" id="PF13581"/>
    </source>
</evidence>
<keyword evidence="1" id="KW-0808">Transferase</keyword>
<evidence type="ECO:0000256" key="1">
    <source>
        <dbReference type="ARBA" id="ARBA00022527"/>
    </source>
</evidence>
<feature type="region of interest" description="Disordered" evidence="2">
    <location>
        <begin position="1"/>
        <end position="22"/>
    </location>
</feature>
<dbReference type="InterPro" id="IPR036890">
    <property type="entry name" value="HATPase_C_sf"/>
</dbReference>
<dbReference type="Proteomes" id="UP000611554">
    <property type="component" value="Unassembled WGS sequence"/>
</dbReference>
<dbReference type="InterPro" id="IPR003594">
    <property type="entry name" value="HATPase_dom"/>
</dbReference>
<dbReference type="RefSeq" id="WP_189247405.1">
    <property type="nucleotide sequence ID" value="NZ_BMQJ01000007.1"/>
</dbReference>
<comment type="caution">
    <text evidence="4">The sequence shown here is derived from an EMBL/GenBank/DDBJ whole genome shotgun (WGS) entry which is preliminary data.</text>
</comment>
<dbReference type="PANTHER" id="PTHR35526:SF3">
    <property type="entry name" value="ANTI-SIGMA-F FACTOR RSBW"/>
    <property type="match status" value="1"/>
</dbReference>
<reference evidence="5" key="1">
    <citation type="journal article" date="2019" name="Int. J. Syst. Evol. Microbiol.">
        <title>The Global Catalogue of Microorganisms (GCM) 10K type strain sequencing project: providing services to taxonomists for standard genome sequencing and annotation.</title>
        <authorList>
            <consortium name="The Broad Institute Genomics Platform"/>
            <consortium name="The Broad Institute Genome Sequencing Center for Infectious Disease"/>
            <person name="Wu L."/>
            <person name="Ma J."/>
        </authorList>
    </citation>
    <scope>NUCLEOTIDE SEQUENCE [LARGE SCALE GENOMIC DNA]</scope>
    <source>
        <strain evidence="5">JCM 3115</strain>
    </source>
</reference>
<evidence type="ECO:0000313" key="4">
    <source>
        <dbReference type="EMBL" id="GGQ00787.1"/>
    </source>
</evidence>
<evidence type="ECO:0000313" key="5">
    <source>
        <dbReference type="Proteomes" id="UP000611554"/>
    </source>
</evidence>
<gene>
    <name evidence="4" type="ORF">GCM10010140_33670</name>
</gene>
<organism evidence="4 5">
    <name type="scientific">Streptosporangium pseudovulgare</name>
    <dbReference type="NCBI Taxonomy" id="35765"/>
    <lineage>
        <taxon>Bacteria</taxon>
        <taxon>Bacillati</taxon>
        <taxon>Actinomycetota</taxon>
        <taxon>Actinomycetes</taxon>
        <taxon>Streptosporangiales</taxon>
        <taxon>Streptosporangiaceae</taxon>
        <taxon>Streptosporangium</taxon>
    </lineage>
</organism>
<protein>
    <recommendedName>
        <fullName evidence="3">Histidine kinase/HSP90-like ATPase domain-containing protein</fullName>
    </recommendedName>
</protein>
<feature type="domain" description="Histidine kinase/HSP90-like ATPase" evidence="3">
    <location>
        <begin position="107"/>
        <end position="218"/>
    </location>
</feature>
<dbReference type="SUPFAM" id="SSF55874">
    <property type="entry name" value="ATPase domain of HSP90 chaperone/DNA topoisomerase II/histidine kinase"/>
    <property type="match status" value="1"/>
</dbReference>
<keyword evidence="5" id="KW-1185">Reference proteome</keyword>
<dbReference type="Pfam" id="PF13581">
    <property type="entry name" value="HATPase_c_2"/>
    <property type="match status" value="1"/>
</dbReference>
<name>A0ABQ2QW72_9ACTN</name>
<dbReference type="InterPro" id="IPR050267">
    <property type="entry name" value="Anti-sigma-factor_SerPK"/>
</dbReference>
<dbReference type="Gene3D" id="3.30.565.10">
    <property type="entry name" value="Histidine kinase-like ATPase, C-terminal domain"/>
    <property type="match status" value="1"/>
</dbReference>